<proteinExistence type="predicted"/>
<dbReference type="EMBL" id="VFES01000012">
    <property type="protein sequence ID" value="TWR64252.1"/>
    <property type="molecule type" value="Genomic_DNA"/>
</dbReference>
<evidence type="ECO:0000313" key="5">
    <source>
        <dbReference type="Proteomes" id="UP000317267"/>
    </source>
</evidence>
<dbReference type="Gene3D" id="1.10.443.10">
    <property type="entry name" value="Intergrase catalytic core"/>
    <property type="match status" value="1"/>
</dbReference>
<accession>A0A1H1IHR3</accession>
<evidence type="ECO:0000313" key="4">
    <source>
        <dbReference type="Proteomes" id="UP000198740"/>
    </source>
</evidence>
<dbReference type="GO" id="GO:0003677">
    <property type="term" value="F:DNA binding"/>
    <property type="evidence" value="ECO:0007669"/>
    <property type="project" value="InterPro"/>
</dbReference>
<gene>
    <name evidence="3" type="ORF">FIV39_18845</name>
    <name evidence="2" type="ORF">SAMN04490186_5683</name>
</gene>
<reference evidence="2 4" key="1">
    <citation type="submission" date="2016-10" db="EMBL/GenBank/DDBJ databases">
        <authorList>
            <person name="Varghese N."/>
            <person name="Submissions S."/>
        </authorList>
    </citation>
    <scope>NUCLEOTIDE SEQUENCE [LARGE SCALE GENOMIC DNA]</scope>
    <source>
        <strain evidence="2 4">BS2976</strain>
    </source>
</reference>
<organism evidence="3 5">
    <name type="scientific">Pseudomonas grimontii</name>
    <dbReference type="NCBI Taxonomy" id="129847"/>
    <lineage>
        <taxon>Bacteria</taxon>
        <taxon>Pseudomonadati</taxon>
        <taxon>Pseudomonadota</taxon>
        <taxon>Gammaproteobacteria</taxon>
        <taxon>Pseudomonadales</taxon>
        <taxon>Pseudomonadaceae</taxon>
        <taxon>Pseudomonas</taxon>
    </lineage>
</organism>
<evidence type="ECO:0000313" key="2">
    <source>
        <dbReference type="EMBL" id="SDR36878.1"/>
    </source>
</evidence>
<dbReference type="InterPro" id="IPR011010">
    <property type="entry name" value="DNA_brk_join_enz"/>
</dbReference>
<protein>
    <submittedName>
        <fullName evidence="3">Integrase</fullName>
    </submittedName>
</protein>
<dbReference type="Proteomes" id="UP000198740">
    <property type="component" value="Unassembled WGS sequence"/>
</dbReference>
<name>A0A1H1IHR3_9PSED</name>
<reference evidence="3 5" key="2">
    <citation type="submission" date="2019-06" db="EMBL/GenBank/DDBJ databases">
        <title>Pseudomonas bimorpha sp. nov. isolated from bovine raw milk and skim milk concentrate.</title>
        <authorList>
            <person name="Hofmann K."/>
            <person name="Huptas C."/>
            <person name="Doll E."/>
            <person name="Scherer S."/>
            <person name="Wenning M."/>
        </authorList>
    </citation>
    <scope>NUCLEOTIDE SEQUENCE [LARGE SCALE GENOMIC DNA]</scope>
    <source>
        <strain evidence="3 5">DSM 17515</strain>
    </source>
</reference>
<dbReference type="RefSeq" id="WP_090407535.1">
    <property type="nucleotide sequence ID" value="NZ_FNKM01000002.1"/>
</dbReference>
<dbReference type="SUPFAM" id="SSF56349">
    <property type="entry name" value="DNA breaking-rejoining enzymes"/>
    <property type="match status" value="1"/>
</dbReference>
<dbReference type="GO" id="GO:0006310">
    <property type="term" value="P:DNA recombination"/>
    <property type="evidence" value="ECO:0007669"/>
    <property type="project" value="UniProtKB-KW"/>
</dbReference>
<keyword evidence="1" id="KW-0233">DNA recombination</keyword>
<keyword evidence="4" id="KW-1185">Reference proteome</keyword>
<evidence type="ECO:0000256" key="1">
    <source>
        <dbReference type="ARBA" id="ARBA00023172"/>
    </source>
</evidence>
<sequence>MSKSNKASLPWASIELQPGDVRELPESDRDALIVSAISVDGHWVILSRYRDNIWQLEGLTSNVPDNMRNLDFNRVPAEFIAVMKSLFYRYLRRGRAGQKRPVASTLRNVFENVLPFLRYLSSLRLVNLSAVTSMICAHYVAECREIRQTRRNRGQALSSAALERRFMSVEALYELSQYTIDPIPRHPWPDTSARALAGRGSLTSEAGKTPLLPDEVLCTLFEKAYAQVQAGKALLDLRDALDHVSVEREGQVLRTIQDHKVRLLRAHGWVGGLEAFNQAIKDLRTASYIVLASTSGCRNHELANVKSGAYHCTEDDEGTVFHWLRSTSEKTDTGVHDWMIPEIAVLVLSLMERWAEPYQAMIVAEIAERRRLDSSDSQIAKAQKHQHALFLGVAATKRNQVRTLSGSTWNICLKAFAKSCGLNWILASHQFRRKFANYVAHSQFGDLRYLREHFAHWSMDMTLGYAMDKDWGSHLDIELYEDIQSELEDIKSGVVGTWLRETPLAGGYGRSIKHWQRDSANLAIFKSHASMVNSIAESTPIRSNGHAWCTADDDRCVGNTLERTRCGDCNNAVIGGAHVGIYQRLYDNMKMLLDCNDIGDGGRRRVLRDLNSYRDVLLQLGFDPEANVA</sequence>
<evidence type="ECO:0000313" key="3">
    <source>
        <dbReference type="EMBL" id="TWR64252.1"/>
    </source>
</evidence>
<dbReference type="Proteomes" id="UP000317267">
    <property type="component" value="Unassembled WGS sequence"/>
</dbReference>
<dbReference type="EMBL" id="FNKM01000002">
    <property type="protein sequence ID" value="SDR36878.1"/>
    <property type="molecule type" value="Genomic_DNA"/>
</dbReference>
<dbReference type="GO" id="GO:0015074">
    <property type="term" value="P:DNA integration"/>
    <property type="evidence" value="ECO:0007669"/>
    <property type="project" value="InterPro"/>
</dbReference>
<comment type="caution">
    <text evidence="3">The sequence shown here is derived from an EMBL/GenBank/DDBJ whole genome shotgun (WGS) entry which is preliminary data.</text>
</comment>
<dbReference type="OrthoDB" id="8768428at2"/>
<dbReference type="InterPro" id="IPR013762">
    <property type="entry name" value="Integrase-like_cat_sf"/>
</dbReference>
<dbReference type="AlphaFoldDB" id="A0A1H1IHR3"/>